<dbReference type="Gene3D" id="1.10.600.10">
    <property type="entry name" value="Farnesyl Diphosphate Synthase"/>
    <property type="match status" value="2"/>
</dbReference>
<dbReference type="SUPFAM" id="SSF48576">
    <property type="entry name" value="Terpenoid synthases"/>
    <property type="match status" value="1"/>
</dbReference>
<gene>
    <name evidence="1" type="ORF">VNI00_005429</name>
</gene>
<protein>
    <submittedName>
        <fullName evidence="1">Uncharacterized protein</fullName>
    </submittedName>
</protein>
<comment type="caution">
    <text evidence="1">The sequence shown here is derived from an EMBL/GenBank/DDBJ whole genome shotgun (WGS) entry which is preliminary data.</text>
</comment>
<evidence type="ECO:0000313" key="1">
    <source>
        <dbReference type="EMBL" id="KAK7049998.1"/>
    </source>
</evidence>
<reference evidence="1 2" key="1">
    <citation type="submission" date="2024-01" db="EMBL/GenBank/DDBJ databases">
        <title>A draft genome for a cacao thread blight-causing isolate of Paramarasmius palmivorus.</title>
        <authorList>
            <person name="Baruah I.K."/>
            <person name="Bukari Y."/>
            <person name="Amoako-Attah I."/>
            <person name="Meinhardt L.W."/>
            <person name="Bailey B.A."/>
            <person name="Cohen S.P."/>
        </authorList>
    </citation>
    <scope>NUCLEOTIDE SEQUENCE [LARGE SCALE GENOMIC DNA]</scope>
    <source>
        <strain evidence="1 2">GH-12</strain>
    </source>
</reference>
<keyword evidence="2" id="KW-1185">Reference proteome</keyword>
<sequence length="204" mass="22804">MDAQPTHHTVQWPSKLSLLPTITPFLSSSVTANSLDSSIQNQTALPSTRRLSNGIVTGKRNLLDIVEAGELAAYCYNTTSYDRLRICSDFCMYLFILDDLSDGLLNEDTETFADSVMNSSLPSFTVRLRDSLPSNSILRSYPERHLFVQRRAITHNMVVILMKHGKTLQGAINHIGQMCHDTIDNYAKLKNELPSWGEEGLVSV</sequence>
<evidence type="ECO:0000313" key="2">
    <source>
        <dbReference type="Proteomes" id="UP001383192"/>
    </source>
</evidence>
<dbReference type="EMBL" id="JAYKXP010000015">
    <property type="protein sequence ID" value="KAK7049998.1"/>
    <property type="molecule type" value="Genomic_DNA"/>
</dbReference>
<proteinExistence type="predicted"/>
<dbReference type="Proteomes" id="UP001383192">
    <property type="component" value="Unassembled WGS sequence"/>
</dbReference>
<accession>A0AAW0DBA5</accession>
<dbReference type="AlphaFoldDB" id="A0AAW0DBA5"/>
<dbReference type="InterPro" id="IPR008949">
    <property type="entry name" value="Isoprenoid_synthase_dom_sf"/>
</dbReference>
<name>A0AAW0DBA5_9AGAR</name>
<organism evidence="1 2">
    <name type="scientific">Paramarasmius palmivorus</name>
    <dbReference type="NCBI Taxonomy" id="297713"/>
    <lineage>
        <taxon>Eukaryota</taxon>
        <taxon>Fungi</taxon>
        <taxon>Dikarya</taxon>
        <taxon>Basidiomycota</taxon>
        <taxon>Agaricomycotina</taxon>
        <taxon>Agaricomycetes</taxon>
        <taxon>Agaricomycetidae</taxon>
        <taxon>Agaricales</taxon>
        <taxon>Marasmiineae</taxon>
        <taxon>Marasmiaceae</taxon>
        <taxon>Paramarasmius</taxon>
    </lineage>
</organism>